<dbReference type="GO" id="GO:0005576">
    <property type="term" value="C:extracellular region"/>
    <property type="evidence" value="ECO:0007669"/>
    <property type="project" value="UniProtKB-SubCell"/>
</dbReference>
<dbReference type="InterPro" id="IPR036249">
    <property type="entry name" value="Thioredoxin-like_sf"/>
</dbReference>
<evidence type="ECO:0000256" key="15">
    <source>
        <dbReference type="ARBA" id="ARBA00023157"/>
    </source>
</evidence>
<accession>A0A226ERQ8</accession>
<feature type="chain" id="PRO_5012375457" description="Thioredoxin-related transmembrane protein 1" evidence="25">
    <location>
        <begin position="34"/>
        <end position="291"/>
    </location>
</feature>
<evidence type="ECO:0000256" key="2">
    <source>
        <dbReference type="ARBA" id="ARBA00004583"/>
    </source>
</evidence>
<keyword evidence="15" id="KW-1015">Disulfide bond</keyword>
<keyword evidence="17" id="KW-0676">Redox-active center</keyword>
<comment type="caution">
    <text evidence="27">The sequence shown here is derived from an EMBL/GenBank/DDBJ whole genome shotgun (WGS) entry which is preliminary data.</text>
</comment>
<dbReference type="InterPro" id="IPR017937">
    <property type="entry name" value="Thioredoxin_CS"/>
</dbReference>
<feature type="transmembrane region" description="Helical" evidence="24">
    <location>
        <begin position="187"/>
        <end position="216"/>
    </location>
</feature>
<evidence type="ECO:0000256" key="17">
    <source>
        <dbReference type="ARBA" id="ARBA00023284"/>
    </source>
</evidence>
<dbReference type="STRING" id="158441.A0A226ERQ8"/>
<keyword evidence="28" id="KW-1185">Reference proteome</keyword>
<evidence type="ECO:0000256" key="21">
    <source>
        <dbReference type="ARBA" id="ARBA00075863"/>
    </source>
</evidence>
<dbReference type="OrthoDB" id="7869097at2759"/>
<evidence type="ECO:0000256" key="8">
    <source>
        <dbReference type="ARBA" id="ARBA00022729"/>
    </source>
</evidence>
<name>A0A226ERQ8_FOLCA</name>
<dbReference type="PROSITE" id="PS00194">
    <property type="entry name" value="THIOREDOXIN_1"/>
    <property type="match status" value="1"/>
</dbReference>
<evidence type="ECO:0000256" key="6">
    <source>
        <dbReference type="ARBA" id="ARBA00022553"/>
    </source>
</evidence>
<keyword evidence="6" id="KW-0597">Phosphoprotein</keyword>
<evidence type="ECO:0000313" key="28">
    <source>
        <dbReference type="Proteomes" id="UP000198287"/>
    </source>
</evidence>
<evidence type="ECO:0000256" key="10">
    <source>
        <dbReference type="ARBA" id="ARBA00022982"/>
    </source>
</evidence>
<feature type="region of interest" description="Disordered" evidence="23">
    <location>
        <begin position="222"/>
        <end position="291"/>
    </location>
</feature>
<evidence type="ECO:0000256" key="13">
    <source>
        <dbReference type="ARBA" id="ARBA00023136"/>
    </source>
</evidence>
<dbReference type="SUPFAM" id="SSF52833">
    <property type="entry name" value="Thioredoxin-like"/>
    <property type="match status" value="1"/>
</dbReference>
<dbReference type="PANTHER" id="PTHR46107">
    <property type="entry name" value="DUMPY: SHORTER THAN WILD-TYPE"/>
    <property type="match status" value="1"/>
</dbReference>
<organism evidence="27 28">
    <name type="scientific">Folsomia candida</name>
    <name type="common">Springtail</name>
    <dbReference type="NCBI Taxonomy" id="158441"/>
    <lineage>
        <taxon>Eukaryota</taxon>
        <taxon>Metazoa</taxon>
        <taxon>Ecdysozoa</taxon>
        <taxon>Arthropoda</taxon>
        <taxon>Hexapoda</taxon>
        <taxon>Collembola</taxon>
        <taxon>Entomobryomorpha</taxon>
        <taxon>Isotomoidea</taxon>
        <taxon>Isotomidae</taxon>
        <taxon>Proisotominae</taxon>
        <taxon>Folsomia</taxon>
    </lineage>
</organism>
<evidence type="ECO:0000256" key="19">
    <source>
        <dbReference type="ARBA" id="ARBA00062962"/>
    </source>
</evidence>
<dbReference type="InterPro" id="IPR013766">
    <property type="entry name" value="Thioredoxin_domain"/>
</dbReference>
<evidence type="ECO:0000256" key="9">
    <source>
        <dbReference type="ARBA" id="ARBA00022824"/>
    </source>
</evidence>
<evidence type="ECO:0000313" key="27">
    <source>
        <dbReference type="EMBL" id="OXA60313.1"/>
    </source>
</evidence>
<evidence type="ECO:0000256" key="24">
    <source>
        <dbReference type="SAM" id="Phobius"/>
    </source>
</evidence>
<dbReference type="Proteomes" id="UP000198287">
    <property type="component" value="Unassembled WGS sequence"/>
</dbReference>
<dbReference type="GO" id="GO:0015036">
    <property type="term" value="F:disulfide oxidoreductase activity"/>
    <property type="evidence" value="ECO:0007669"/>
    <property type="project" value="TreeGrafter"/>
</dbReference>
<keyword evidence="13 24" id="KW-0472">Membrane</keyword>
<evidence type="ECO:0000256" key="3">
    <source>
        <dbReference type="ARBA" id="ARBA00004613"/>
    </source>
</evidence>
<evidence type="ECO:0000256" key="5">
    <source>
        <dbReference type="ARBA" id="ARBA00022525"/>
    </source>
</evidence>
<dbReference type="InterPro" id="IPR052454">
    <property type="entry name" value="TMX_domain-containing"/>
</dbReference>
<evidence type="ECO:0000256" key="12">
    <source>
        <dbReference type="ARBA" id="ARBA00023128"/>
    </source>
</evidence>
<evidence type="ECO:0000256" key="18">
    <source>
        <dbReference type="ARBA" id="ARBA00023288"/>
    </source>
</evidence>
<feature type="compositionally biased region" description="Acidic residues" evidence="23">
    <location>
        <begin position="240"/>
        <end position="272"/>
    </location>
</feature>
<dbReference type="PROSITE" id="PS51352">
    <property type="entry name" value="THIOREDOXIN_2"/>
    <property type="match status" value="1"/>
</dbReference>
<dbReference type="GO" id="GO:0003756">
    <property type="term" value="F:protein disulfide isomerase activity"/>
    <property type="evidence" value="ECO:0007669"/>
    <property type="project" value="UniProtKB-ARBA"/>
</dbReference>
<dbReference type="Gene3D" id="3.40.30.10">
    <property type="entry name" value="Glutaredoxin"/>
    <property type="match status" value="1"/>
</dbReference>
<evidence type="ECO:0000256" key="16">
    <source>
        <dbReference type="ARBA" id="ARBA00023235"/>
    </source>
</evidence>
<evidence type="ECO:0000256" key="7">
    <source>
        <dbReference type="ARBA" id="ARBA00022692"/>
    </source>
</evidence>
<keyword evidence="4" id="KW-0813">Transport</keyword>
<evidence type="ECO:0000256" key="1">
    <source>
        <dbReference type="ARBA" id="ARBA00004115"/>
    </source>
</evidence>
<comment type="subcellular location">
    <subcellularLocation>
        <location evidence="1">Endoplasmic reticulum membrane</location>
        <topology evidence="1">Single-pass type I membrane protein</topology>
    </subcellularLocation>
    <subcellularLocation>
        <location evidence="2">Mitochondrion membrane</location>
        <topology evidence="2">Single-pass type I membrane protein</topology>
    </subcellularLocation>
    <subcellularLocation>
        <location evidence="3">Secreted</location>
    </subcellularLocation>
</comment>
<evidence type="ECO:0000256" key="22">
    <source>
        <dbReference type="ARBA" id="ARBA00076905"/>
    </source>
</evidence>
<evidence type="ECO:0000256" key="14">
    <source>
        <dbReference type="ARBA" id="ARBA00023139"/>
    </source>
</evidence>
<dbReference type="OMA" id="VWNDFSK"/>
<dbReference type="EMBL" id="LNIX01000002">
    <property type="protein sequence ID" value="OXA60313.1"/>
    <property type="molecule type" value="Genomic_DNA"/>
</dbReference>
<dbReference type="Pfam" id="PF00085">
    <property type="entry name" value="Thioredoxin"/>
    <property type="match status" value="1"/>
</dbReference>
<evidence type="ECO:0000256" key="4">
    <source>
        <dbReference type="ARBA" id="ARBA00022448"/>
    </source>
</evidence>
<proteinExistence type="predicted"/>
<evidence type="ECO:0000256" key="11">
    <source>
        <dbReference type="ARBA" id="ARBA00022989"/>
    </source>
</evidence>
<dbReference type="GO" id="GO:0005789">
    <property type="term" value="C:endoplasmic reticulum membrane"/>
    <property type="evidence" value="ECO:0007669"/>
    <property type="project" value="UniProtKB-SubCell"/>
</dbReference>
<keyword evidence="16" id="KW-0413">Isomerase</keyword>
<keyword evidence="5" id="KW-0964">Secreted</keyword>
<keyword evidence="8 25" id="KW-0732">Signal</keyword>
<keyword evidence="12" id="KW-0496">Mitochondrion</keyword>
<comment type="subunit">
    <text evidence="19">Interacts with ATP2A2.</text>
</comment>
<reference evidence="27 28" key="1">
    <citation type="submission" date="2015-12" db="EMBL/GenBank/DDBJ databases">
        <title>The genome of Folsomia candida.</title>
        <authorList>
            <person name="Faddeeva A."/>
            <person name="Derks M.F."/>
            <person name="Anvar Y."/>
            <person name="Smit S."/>
            <person name="Van Straalen N."/>
            <person name="Roelofs D."/>
        </authorList>
    </citation>
    <scope>NUCLEOTIDE SEQUENCE [LARGE SCALE GENOMIC DNA]</scope>
    <source>
        <strain evidence="27 28">VU population</strain>
        <tissue evidence="27">Whole body</tissue>
    </source>
</reference>
<protein>
    <recommendedName>
        <fullName evidence="20">Thioredoxin-related transmembrane protein 1</fullName>
    </recommendedName>
    <alternativeName>
        <fullName evidence="22">Protein disulfide-isomerase TMX1</fullName>
    </alternativeName>
    <alternativeName>
        <fullName evidence="21">Thioredoxin domain-containing protein 1</fullName>
    </alternativeName>
</protein>
<evidence type="ECO:0000256" key="23">
    <source>
        <dbReference type="SAM" id="MobiDB-lite"/>
    </source>
</evidence>
<keyword evidence="14" id="KW-0564">Palmitate</keyword>
<keyword evidence="9" id="KW-0256">Endoplasmic reticulum</keyword>
<keyword evidence="11 24" id="KW-1133">Transmembrane helix</keyword>
<gene>
    <name evidence="27" type="ORF">Fcan01_05303</name>
</gene>
<feature type="domain" description="Thioredoxin" evidence="26">
    <location>
        <begin position="29"/>
        <end position="141"/>
    </location>
</feature>
<evidence type="ECO:0000259" key="26">
    <source>
        <dbReference type="PROSITE" id="PS51352"/>
    </source>
</evidence>
<keyword evidence="7 24" id="KW-0812">Transmembrane</keyword>
<dbReference type="FunFam" id="3.40.30.10:FF:000117">
    <property type="entry name" value="thioredoxin-related transmembrane protein 1"/>
    <property type="match status" value="1"/>
</dbReference>
<sequence>MMELLKGRKVASSHQIVVALFLVISSQCSWTSAHTSSSALVHVNDDNWNSILEGEWMVEFFAPWCPACRSLQPIWEDFASWSNDLGIKVGQVDITSSPGLSGRFMITALPTIFHVKDGQFRQYKGPRSKEEFLGFVEEKRWETLEPISSWQSPSSVQMTMVSQFYKISMNLRNIMTVMLEEYGIPTWAAYLMFGVATIVIGLILGLILVCVIDFIYPPGAPMPPSPQQSSSQGKKKDKDSDDDDFTEEIQDEESQDEDTNNEQGEEKEEKEDVSENKSSPPSTSTRRRRKD</sequence>
<keyword evidence="18" id="KW-0449">Lipoprotein</keyword>
<evidence type="ECO:0000256" key="20">
    <source>
        <dbReference type="ARBA" id="ARBA00072260"/>
    </source>
</evidence>
<evidence type="ECO:0000256" key="25">
    <source>
        <dbReference type="SAM" id="SignalP"/>
    </source>
</evidence>
<dbReference type="PANTHER" id="PTHR46107:SF3">
    <property type="entry name" value="THIOREDOXIN DOMAIN-CONTAINING PROTEIN"/>
    <property type="match status" value="1"/>
</dbReference>
<dbReference type="GO" id="GO:0031966">
    <property type="term" value="C:mitochondrial membrane"/>
    <property type="evidence" value="ECO:0007669"/>
    <property type="project" value="UniProtKB-SubCell"/>
</dbReference>
<dbReference type="AlphaFoldDB" id="A0A226ERQ8"/>
<keyword evidence="10" id="KW-0249">Electron transport</keyword>
<feature type="signal peptide" evidence="25">
    <location>
        <begin position="1"/>
        <end position="33"/>
    </location>
</feature>